<evidence type="ECO:0000259" key="2">
    <source>
        <dbReference type="Pfam" id="PF03061"/>
    </source>
</evidence>
<dbReference type="CDD" id="cd03443">
    <property type="entry name" value="PaaI_thioesterase"/>
    <property type="match status" value="1"/>
</dbReference>
<evidence type="ECO:0000256" key="1">
    <source>
        <dbReference type="ARBA" id="ARBA00022801"/>
    </source>
</evidence>
<keyword evidence="4" id="KW-1185">Reference proteome</keyword>
<dbReference type="InterPro" id="IPR006683">
    <property type="entry name" value="Thioestr_dom"/>
</dbReference>
<evidence type="ECO:0000313" key="4">
    <source>
        <dbReference type="Proteomes" id="UP000182178"/>
    </source>
</evidence>
<dbReference type="InterPro" id="IPR011973">
    <property type="entry name" value="PaaD"/>
</dbReference>
<proteinExistence type="predicted"/>
<gene>
    <name evidence="3" type="ORF">Ga0061061_101614</name>
</gene>
<dbReference type="InterPro" id="IPR029069">
    <property type="entry name" value="HotDog_dom_sf"/>
</dbReference>
<dbReference type="SUPFAM" id="SSF54637">
    <property type="entry name" value="Thioesterase/thiol ester dehydrase-isomerase"/>
    <property type="match status" value="1"/>
</dbReference>
<protein>
    <submittedName>
        <fullName evidence="3">Phenylacetic acid degradation protein PaaD</fullName>
    </submittedName>
</protein>
<dbReference type="InterPro" id="IPR052723">
    <property type="entry name" value="Acyl-CoA_thioesterase_PaaI"/>
</dbReference>
<dbReference type="PANTHER" id="PTHR42856:SF1">
    <property type="entry name" value="ACYL-COENZYME A THIOESTERASE PAAI"/>
    <property type="match status" value="1"/>
</dbReference>
<dbReference type="Proteomes" id="UP000182178">
    <property type="component" value="Unassembled WGS sequence"/>
</dbReference>
<name>A0ABM9TZY5_9HYPH</name>
<keyword evidence="1" id="KW-0378">Hydrolase</keyword>
<dbReference type="NCBIfam" id="TIGR00369">
    <property type="entry name" value="unchar_dom_1"/>
    <property type="match status" value="1"/>
</dbReference>
<accession>A0ABM9TZY5</accession>
<reference evidence="3 4" key="1">
    <citation type="submission" date="2015-08" db="EMBL/GenBank/DDBJ databases">
        <authorList>
            <person name="Varghese N."/>
        </authorList>
    </citation>
    <scope>NUCLEOTIDE SEQUENCE [LARGE SCALE GENOMIC DNA]</scope>
    <source>
        <strain evidence="3 4">DSM 18167</strain>
    </source>
</reference>
<dbReference type="EMBL" id="CYHC01000001">
    <property type="protein sequence ID" value="CUA84924.1"/>
    <property type="molecule type" value="Genomic_DNA"/>
</dbReference>
<comment type="caution">
    <text evidence="3">The sequence shown here is derived from an EMBL/GenBank/DDBJ whole genome shotgun (WGS) entry which is preliminary data.</text>
</comment>
<organism evidence="3 4">
    <name type="scientific">Chelatococcus sambhunathii</name>
    <dbReference type="NCBI Taxonomy" id="363953"/>
    <lineage>
        <taxon>Bacteria</taxon>
        <taxon>Pseudomonadati</taxon>
        <taxon>Pseudomonadota</taxon>
        <taxon>Alphaproteobacteria</taxon>
        <taxon>Hyphomicrobiales</taxon>
        <taxon>Chelatococcaceae</taxon>
        <taxon>Chelatococcus</taxon>
    </lineage>
</organism>
<sequence length="137" mass="14188">MGVSEGKRARQMFEGDALMRSFGAVLESADGDRARISLVVGEGMVQGHGTCHGGVIFALADAAFGVACNGGSDTAVAQHCTVTYLRPARQGERLTAEVSRRSGAGRSGVYDGTVTASDGTVVAEFRGVARRLPDRGI</sequence>
<feature type="domain" description="Thioesterase" evidence="2">
    <location>
        <begin position="48"/>
        <end position="123"/>
    </location>
</feature>
<dbReference type="Pfam" id="PF03061">
    <property type="entry name" value="4HBT"/>
    <property type="match status" value="1"/>
</dbReference>
<evidence type="ECO:0000313" key="3">
    <source>
        <dbReference type="EMBL" id="CUA84924.1"/>
    </source>
</evidence>
<dbReference type="PANTHER" id="PTHR42856">
    <property type="entry name" value="ACYL-COENZYME A THIOESTERASE PAAI"/>
    <property type="match status" value="1"/>
</dbReference>
<dbReference type="Gene3D" id="3.10.129.10">
    <property type="entry name" value="Hotdog Thioesterase"/>
    <property type="match status" value="1"/>
</dbReference>
<dbReference type="InterPro" id="IPR003736">
    <property type="entry name" value="PAAI_dom"/>
</dbReference>
<dbReference type="NCBIfam" id="TIGR02286">
    <property type="entry name" value="PaaD"/>
    <property type="match status" value="1"/>
</dbReference>